<dbReference type="SUPFAM" id="SSF56112">
    <property type="entry name" value="Protein kinase-like (PK-like)"/>
    <property type="match status" value="1"/>
</dbReference>
<sequence>MMARQDQSEVIAFLSSLSDVAERHDTHISIIILSGRRAYKLKRSVCFPYLDFSTAGQRLAACQRELELNRRTAPSLYVAVRRITREDGGRLTFDGSGELVDSVVEMVRFDQRDLFSQIAERNELGPALLTKTALAIADFHREAAIDHRRPGSEIMATVLRMNSESIRAAGIFSADEVHALEMAFKATLDRLAWLLDERERSGKVRRCHGDLHLRNICLLDGYPTLFDCLEFDEDLATIDVLYDLAFLLMDLWNRGLRAEANWVFNRYFDAADEDDGVALLPFFMAVRASVRAHVCAVQVTDGNAAAFKEAGAYFELAGDLLKFGPPQLVAVGGLSGSGKSSVAAAAAHRLGKPPGARVLSSDRIRKRLYGVAAETRLPPEAYQPSVSERVYAEQARTAATYLKSGHSVIADAVFDRPEDRQRIEAAVPDTVPFNGFWLDAPLELLIDRVSHRVGDPSDATPSVLRQQANRATQTEWQSLSSGEAVSNTAEMLIQRVQAAPDMAER</sequence>
<dbReference type="Pfam" id="PF13671">
    <property type="entry name" value="AAA_33"/>
    <property type="match status" value="1"/>
</dbReference>
<gene>
    <name evidence="2" type="ORF">SAMN04488557_2255</name>
</gene>
<proteinExistence type="predicted"/>
<dbReference type="InterPro" id="IPR052732">
    <property type="entry name" value="Cell-binding_unc_protein"/>
</dbReference>
<dbReference type="Gene3D" id="3.90.1200.10">
    <property type="match status" value="1"/>
</dbReference>
<dbReference type="Proteomes" id="UP000199423">
    <property type="component" value="Unassembled WGS sequence"/>
</dbReference>
<name>A0A1I7NHS1_9HYPH</name>
<keyword evidence="3" id="KW-1185">Reference proteome</keyword>
<evidence type="ECO:0000313" key="3">
    <source>
        <dbReference type="Proteomes" id="UP000199423"/>
    </source>
</evidence>
<feature type="domain" description="Aminoglycoside phosphotransferase" evidence="1">
    <location>
        <begin position="120"/>
        <end position="263"/>
    </location>
</feature>
<dbReference type="InterPro" id="IPR027417">
    <property type="entry name" value="P-loop_NTPase"/>
</dbReference>
<dbReference type="AlphaFoldDB" id="A0A1I7NHS1"/>
<protein>
    <recommendedName>
        <fullName evidence="1">Aminoglycoside phosphotransferase domain-containing protein</fullName>
    </recommendedName>
</protein>
<organism evidence="2 3">
    <name type="scientific">Hyphomicrobium facile</name>
    <dbReference type="NCBI Taxonomy" id="51670"/>
    <lineage>
        <taxon>Bacteria</taxon>
        <taxon>Pseudomonadati</taxon>
        <taxon>Pseudomonadota</taxon>
        <taxon>Alphaproteobacteria</taxon>
        <taxon>Hyphomicrobiales</taxon>
        <taxon>Hyphomicrobiaceae</taxon>
        <taxon>Hyphomicrobium</taxon>
    </lineage>
</organism>
<dbReference type="PANTHER" id="PTHR43883">
    <property type="entry name" value="SLR0207 PROTEIN"/>
    <property type="match status" value="1"/>
</dbReference>
<reference evidence="3" key="1">
    <citation type="submission" date="2016-10" db="EMBL/GenBank/DDBJ databases">
        <authorList>
            <person name="Varghese N."/>
            <person name="Submissions S."/>
        </authorList>
    </citation>
    <scope>NUCLEOTIDE SEQUENCE [LARGE SCALE GENOMIC DNA]</scope>
    <source>
        <strain evidence="3">DSM 1565</strain>
    </source>
</reference>
<dbReference type="Pfam" id="PF01636">
    <property type="entry name" value="APH"/>
    <property type="match status" value="1"/>
</dbReference>
<dbReference type="PANTHER" id="PTHR43883:SF1">
    <property type="entry name" value="GLUCONOKINASE"/>
    <property type="match status" value="1"/>
</dbReference>
<evidence type="ECO:0000313" key="2">
    <source>
        <dbReference type="EMBL" id="SFV34215.1"/>
    </source>
</evidence>
<evidence type="ECO:0000259" key="1">
    <source>
        <dbReference type="Pfam" id="PF01636"/>
    </source>
</evidence>
<dbReference type="EMBL" id="FPCH01000002">
    <property type="protein sequence ID" value="SFV34215.1"/>
    <property type="molecule type" value="Genomic_DNA"/>
</dbReference>
<dbReference type="Gene3D" id="3.40.50.300">
    <property type="entry name" value="P-loop containing nucleotide triphosphate hydrolases"/>
    <property type="match status" value="1"/>
</dbReference>
<dbReference type="SUPFAM" id="SSF52540">
    <property type="entry name" value="P-loop containing nucleoside triphosphate hydrolases"/>
    <property type="match status" value="1"/>
</dbReference>
<dbReference type="STRING" id="51670.SAMN04488557_2255"/>
<accession>A0A1I7NHS1</accession>
<dbReference type="InterPro" id="IPR011009">
    <property type="entry name" value="Kinase-like_dom_sf"/>
</dbReference>
<dbReference type="InterPro" id="IPR002575">
    <property type="entry name" value="Aminoglycoside_PTrfase"/>
</dbReference>